<protein>
    <submittedName>
        <fullName evidence="1">SGNH/GDSL hydrolase family protein</fullName>
    </submittedName>
</protein>
<dbReference type="Gene3D" id="3.40.50.1110">
    <property type="entry name" value="SGNH hydrolase"/>
    <property type="match status" value="1"/>
</dbReference>
<dbReference type="AlphaFoldDB" id="A0A3G2E9X4"/>
<dbReference type="GO" id="GO:0016788">
    <property type="term" value="F:hydrolase activity, acting on ester bonds"/>
    <property type="evidence" value="ECO:0007669"/>
    <property type="project" value="UniProtKB-ARBA"/>
</dbReference>
<evidence type="ECO:0000313" key="1">
    <source>
        <dbReference type="EMBL" id="AYM76907.1"/>
    </source>
</evidence>
<keyword evidence="1" id="KW-0378">Hydrolase</keyword>
<dbReference type="RefSeq" id="WP_121669709.1">
    <property type="nucleotide sequence ID" value="NZ_CP033019.1"/>
</dbReference>
<proteinExistence type="predicted"/>
<name>A0A3G2E9X4_9BURK</name>
<reference evidence="1 2" key="1">
    <citation type="submission" date="2018-10" db="EMBL/GenBank/DDBJ databases">
        <title>Effects of UV and annual dynamics of microbial communities in freshwater RAS systems.</title>
        <authorList>
            <person name="Bekkelund A.K."/>
            <person name="Hansen B.R."/>
            <person name="Stokken H."/>
            <person name="Eriksen B.F."/>
            <person name="Kashulin N.A."/>
        </authorList>
    </citation>
    <scope>NUCLEOTIDE SEQUENCE [LARGE SCALE GENOMIC DNA]</scope>
    <source>
        <strain evidence="1 2">BHSEK</strain>
    </source>
</reference>
<dbReference type="CDD" id="cd00229">
    <property type="entry name" value="SGNH_hydrolase"/>
    <property type="match status" value="1"/>
</dbReference>
<keyword evidence="2" id="KW-1185">Reference proteome</keyword>
<gene>
    <name evidence="1" type="ORF">D9M09_14690</name>
</gene>
<dbReference type="SUPFAM" id="SSF52266">
    <property type="entry name" value="SGNH hydrolase"/>
    <property type="match status" value="1"/>
</dbReference>
<accession>A0A3G2E9X4</accession>
<dbReference type="InterPro" id="IPR036514">
    <property type="entry name" value="SGNH_hydro_sf"/>
</dbReference>
<organism evidence="1 2">
    <name type="scientific">Janthinobacterium agaricidamnosum</name>
    <dbReference type="NCBI Taxonomy" id="55508"/>
    <lineage>
        <taxon>Bacteria</taxon>
        <taxon>Pseudomonadati</taxon>
        <taxon>Pseudomonadota</taxon>
        <taxon>Betaproteobacteria</taxon>
        <taxon>Burkholderiales</taxon>
        <taxon>Oxalobacteraceae</taxon>
        <taxon>Janthinobacterium</taxon>
    </lineage>
</organism>
<dbReference type="EMBL" id="CP033019">
    <property type="protein sequence ID" value="AYM76907.1"/>
    <property type="molecule type" value="Genomic_DNA"/>
</dbReference>
<sequence>MPTITAGGTPQTIALPEGQVLNVSGGAGTAGVVYRLDPVLGGTNSLQSWLVGAGALAPIGGYAGEQRFLLTCSAGIIDATVQNGAATALQPRSGLLAAQLAAAPRNRLLVAPMGAETATYASFATYTWLMIVQVDVPFDAVRPILFNAAGNDIPGLVCCAASGTNAADKTGNTLTWVAGTFAGAATGTQKAGVADRPSVTAPDFIPVAAVPRTDGGPGYLVYLRVCVPTGGTLIASLSSNVDLTQLNNLTSGMMYSNRAGGDFVTTGQGTYNPGASRGDSPIWGVEIITRGPALCSVTAGDSITRAQASVEFKSQNMFQVAAKRLSMSKNNIPVSSANCGWSGQKSIQYFARLSDLLAVVRPTMAVYAPFSPNDDPNTGTLTQAMVDGMRWRASQFVDLCRAAQIIPVLWTGLPASKGWNAASDNRRKAFNAELLSLYGKVAVVADFDGVLSDGASPAAMVVGMSDGTHPYDNAMKLLADRFEADVLAPALKLLS</sequence>
<dbReference type="Proteomes" id="UP000279594">
    <property type="component" value="Chromosome"/>
</dbReference>
<evidence type="ECO:0000313" key="2">
    <source>
        <dbReference type="Proteomes" id="UP000279594"/>
    </source>
</evidence>